<dbReference type="SUPFAM" id="SSF53335">
    <property type="entry name" value="S-adenosyl-L-methionine-dependent methyltransferases"/>
    <property type="match status" value="1"/>
</dbReference>
<dbReference type="PANTHER" id="PTHR21404:SF3">
    <property type="entry name" value="SMALL RNA 2'-O-METHYLTRANSFERASE"/>
    <property type="match status" value="1"/>
</dbReference>
<dbReference type="Gene3D" id="3.40.50.150">
    <property type="entry name" value="Vaccinia Virus protein VP39"/>
    <property type="match status" value="1"/>
</dbReference>
<dbReference type="Pfam" id="PF13489">
    <property type="entry name" value="Methyltransf_23"/>
    <property type="match status" value="1"/>
</dbReference>
<comment type="similarity">
    <text evidence="2">Belongs to the methyltransferase superfamily. HEN1 family.</text>
</comment>
<evidence type="ECO:0000259" key="13">
    <source>
        <dbReference type="Pfam" id="PF12623"/>
    </source>
</evidence>
<organism evidence="14 15">
    <name type="scientific">Laceyella putida</name>
    <dbReference type="NCBI Taxonomy" id="110101"/>
    <lineage>
        <taxon>Bacteria</taxon>
        <taxon>Bacillati</taxon>
        <taxon>Bacillota</taxon>
        <taxon>Bacilli</taxon>
        <taxon>Bacillales</taxon>
        <taxon>Thermoactinomycetaceae</taxon>
        <taxon>Laceyella</taxon>
    </lineage>
</organism>
<evidence type="ECO:0000256" key="9">
    <source>
        <dbReference type="ARBA" id="ARBA00022884"/>
    </source>
</evidence>
<evidence type="ECO:0000256" key="12">
    <source>
        <dbReference type="ARBA" id="ARBA00048418"/>
    </source>
</evidence>
<dbReference type="InterPro" id="IPR026610">
    <property type="entry name" value="Hen1"/>
</dbReference>
<dbReference type="CDD" id="cd02440">
    <property type="entry name" value="AdoMet_MTases"/>
    <property type="match status" value="1"/>
</dbReference>
<keyword evidence="8" id="KW-0460">Magnesium</keyword>
<gene>
    <name evidence="14" type="ORF">ACFQNG_12410</name>
</gene>
<evidence type="ECO:0000256" key="8">
    <source>
        <dbReference type="ARBA" id="ARBA00022842"/>
    </source>
</evidence>
<keyword evidence="9" id="KW-0694">RNA-binding</keyword>
<dbReference type="PANTHER" id="PTHR21404">
    <property type="entry name" value="HEN1"/>
    <property type="match status" value="1"/>
</dbReference>
<name>A0ABW2RLD7_9BACL</name>
<keyword evidence="4" id="KW-0489">Methyltransferase</keyword>
<comment type="catalytic activity">
    <reaction evidence="12">
        <text>small RNA 3'-end nucleotide + S-adenosyl-L-methionine = small RNA 3'-end 2'-O-methylnucleotide + S-adenosyl-L-homocysteine + H(+)</text>
        <dbReference type="Rhea" id="RHEA:37887"/>
        <dbReference type="Rhea" id="RHEA-COMP:10415"/>
        <dbReference type="Rhea" id="RHEA-COMP:10416"/>
        <dbReference type="ChEBI" id="CHEBI:15378"/>
        <dbReference type="ChEBI" id="CHEBI:57856"/>
        <dbReference type="ChEBI" id="CHEBI:59789"/>
        <dbReference type="ChEBI" id="CHEBI:74896"/>
        <dbReference type="ChEBI" id="CHEBI:74898"/>
        <dbReference type="EC" id="2.1.1.386"/>
    </reaction>
</comment>
<dbReference type="RefSeq" id="WP_379865407.1">
    <property type="nucleotide sequence ID" value="NZ_JBHTBW010000040.1"/>
</dbReference>
<accession>A0ABW2RLD7</accession>
<keyword evidence="7" id="KW-0479">Metal-binding</keyword>
<dbReference type="InterPro" id="IPR024026">
    <property type="entry name" value="3'-RNA_MeTfrase_Hen1_bac"/>
</dbReference>
<evidence type="ECO:0000256" key="2">
    <source>
        <dbReference type="ARBA" id="ARBA00009026"/>
    </source>
</evidence>
<proteinExistence type="inferred from homology"/>
<keyword evidence="15" id="KW-1185">Reference proteome</keyword>
<comment type="cofactor">
    <cofactor evidence="1">
        <name>Mg(2+)</name>
        <dbReference type="ChEBI" id="CHEBI:18420"/>
    </cofactor>
</comment>
<evidence type="ECO:0000256" key="4">
    <source>
        <dbReference type="ARBA" id="ARBA00022603"/>
    </source>
</evidence>
<evidence type="ECO:0000256" key="5">
    <source>
        <dbReference type="ARBA" id="ARBA00022679"/>
    </source>
</evidence>
<evidence type="ECO:0000256" key="11">
    <source>
        <dbReference type="ARBA" id="ARBA00035025"/>
    </source>
</evidence>
<keyword evidence="5" id="KW-0808">Transferase</keyword>
<evidence type="ECO:0000256" key="7">
    <source>
        <dbReference type="ARBA" id="ARBA00022723"/>
    </source>
</evidence>
<dbReference type="InterPro" id="IPR038546">
    <property type="entry name" value="Hen1_N_sf"/>
</dbReference>
<keyword evidence="6" id="KW-0949">S-adenosyl-L-methionine</keyword>
<dbReference type="EC" id="2.1.1.386" evidence="11"/>
<comment type="caution">
    <text evidence="14">The sequence shown here is derived from an EMBL/GenBank/DDBJ whole genome shotgun (WGS) entry which is preliminary data.</text>
</comment>
<dbReference type="Gene3D" id="3.30.1610.20">
    <property type="entry name" value="Hen1, N-terminal domain"/>
    <property type="match status" value="1"/>
</dbReference>
<evidence type="ECO:0000256" key="3">
    <source>
        <dbReference type="ARBA" id="ARBA00021330"/>
    </source>
</evidence>
<reference evidence="15" key="1">
    <citation type="journal article" date="2019" name="Int. J. Syst. Evol. Microbiol.">
        <title>The Global Catalogue of Microorganisms (GCM) 10K type strain sequencing project: providing services to taxonomists for standard genome sequencing and annotation.</title>
        <authorList>
            <consortium name="The Broad Institute Genomics Platform"/>
            <consortium name="The Broad Institute Genome Sequencing Center for Infectious Disease"/>
            <person name="Wu L."/>
            <person name="Ma J."/>
        </authorList>
    </citation>
    <scope>NUCLEOTIDE SEQUENCE [LARGE SCALE GENOMIC DNA]</scope>
    <source>
        <strain evidence="15">CGMCC 1.12942</strain>
    </source>
</reference>
<evidence type="ECO:0000313" key="14">
    <source>
        <dbReference type="EMBL" id="MFC7441895.1"/>
    </source>
</evidence>
<feature type="domain" description="Hen1 N-terminal" evidence="13">
    <location>
        <begin position="1"/>
        <end position="240"/>
    </location>
</feature>
<evidence type="ECO:0000313" key="15">
    <source>
        <dbReference type="Proteomes" id="UP001596500"/>
    </source>
</evidence>
<evidence type="ECO:0000256" key="1">
    <source>
        <dbReference type="ARBA" id="ARBA00001946"/>
    </source>
</evidence>
<keyword evidence="10" id="KW-0943">RNA-mediated gene silencing</keyword>
<dbReference type="Proteomes" id="UP001596500">
    <property type="component" value="Unassembled WGS sequence"/>
</dbReference>
<dbReference type="NCBIfam" id="TIGR04074">
    <property type="entry name" value="bacter_Hen1"/>
    <property type="match status" value="1"/>
</dbReference>
<dbReference type="Pfam" id="PF12623">
    <property type="entry name" value="Hen1_L"/>
    <property type="match status" value="1"/>
</dbReference>
<dbReference type="InterPro" id="IPR024740">
    <property type="entry name" value="Hen1_N"/>
</dbReference>
<dbReference type="InterPro" id="IPR029063">
    <property type="entry name" value="SAM-dependent_MTases_sf"/>
</dbReference>
<sequence length="451" mass="51776">MYLSITYKEKPATDLGYLLHKHPERVQTFSLSYGEAHVFYPEVSEERATAVLLMELDPVLLVRGRGQQGSAFTLDQYVNDRPYVASSFFSVALGQVYSSALAGRSKERSELVDKAVPLEATLSLLPARGGSERIERLFSPLGYEVEVNPLPLDESYPEWGLSPYVRLTLRGRVRLKDLLSHLYVLIPAIDHEKHYWVGEDEVEKLLRHGEEWLPHHPEREWITTRYLKYQRKLAQKALAEWAEPAELTDSREEQAEKPLRLNDIRLQTVAQMLRQVGATRVLDLGCGEGKLLRILSQDRRFEKLAGMDVSMQALQIARERLPEQVELFQGSLLYRDGRLRGYEAVSLVEVIEHIAPERLPQLEQLVFGELEPDTVIVTTPNREYNARFQGMAEGQMRHHDHRFEWTRAQFAAWAEPIAKRHGYSVQFHPVGPFDPNVGAPTQMAVFQRQTD</sequence>
<protein>
    <recommendedName>
        <fullName evidence="3">Small RNA 2'-O-methyltransferase</fullName>
        <ecNumber evidence="11">2.1.1.386</ecNumber>
    </recommendedName>
</protein>
<dbReference type="EMBL" id="JBHTBW010000040">
    <property type="protein sequence ID" value="MFC7441895.1"/>
    <property type="molecule type" value="Genomic_DNA"/>
</dbReference>
<evidence type="ECO:0000256" key="10">
    <source>
        <dbReference type="ARBA" id="ARBA00023158"/>
    </source>
</evidence>
<evidence type="ECO:0000256" key="6">
    <source>
        <dbReference type="ARBA" id="ARBA00022691"/>
    </source>
</evidence>